<reference evidence="1 2" key="1">
    <citation type="submission" date="2021-05" db="EMBL/GenBank/DDBJ databases">
        <title>Genome Assembly of Synthetic Allotetraploid Brassica napus Reveals Homoeologous Exchanges between Subgenomes.</title>
        <authorList>
            <person name="Davis J.T."/>
        </authorList>
    </citation>
    <scope>NUCLEOTIDE SEQUENCE [LARGE SCALE GENOMIC DNA]</scope>
    <source>
        <strain evidence="2">cv. Da-Ae</strain>
        <tissue evidence="1">Seedling</tissue>
    </source>
</reference>
<dbReference type="PANTHER" id="PTHR11005">
    <property type="entry name" value="LYSOSOMAL ACID LIPASE-RELATED"/>
    <property type="match status" value="1"/>
</dbReference>
<accession>A0ABQ7Y7H7</accession>
<protein>
    <submittedName>
        <fullName evidence="1">Uncharacterized protein</fullName>
    </submittedName>
</protein>
<dbReference type="EMBL" id="JAGKQM010000018">
    <property type="protein sequence ID" value="KAH0863040.1"/>
    <property type="molecule type" value="Genomic_DNA"/>
</dbReference>
<evidence type="ECO:0000313" key="2">
    <source>
        <dbReference type="Proteomes" id="UP000824890"/>
    </source>
</evidence>
<comment type="caution">
    <text evidence="1">The sequence shown here is derived from an EMBL/GenBank/DDBJ whole genome shotgun (WGS) entry which is preliminary data.</text>
</comment>
<name>A0ABQ7Y7H7_BRANA</name>
<proteinExistence type="predicted"/>
<dbReference type="Gene3D" id="3.40.50.1820">
    <property type="entry name" value="alpha/beta hydrolase"/>
    <property type="match status" value="1"/>
</dbReference>
<keyword evidence="2" id="KW-1185">Reference proteome</keyword>
<dbReference type="InterPro" id="IPR029058">
    <property type="entry name" value="AB_hydrolase_fold"/>
</dbReference>
<dbReference type="Proteomes" id="UP000824890">
    <property type="component" value="Unassembled WGS sequence"/>
</dbReference>
<evidence type="ECO:0000313" key="1">
    <source>
        <dbReference type="EMBL" id="KAH0863040.1"/>
    </source>
</evidence>
<organism evidence="1 2">
    <name type="scientific">Brassica napus</name>
    <name type="common">Rape</name>
    <dbReference type="NCBI Taxonomy" id="3708"/>
    <lineage>
        <taxon>Eukaryota</taxon>
        <taxon>Viridiplantae</taxon>
        <taxon>Streptophyta</taxon>
        <taxon>Embryophyta</taxon>
        <taxon>Tracheophyta</taxon>
        <taxon>Spermatophyta</taxon>
        <taxon>Magnoliopsida</taxon>
        <taxon>eudicotyledons</taxon>
        <taxon>Gunneridae</taxon>
        <taxon>Pentapetalae</taxon>
        <taxon>rosids</taxon>
        <taxon>malvids</taxon>
        <taxon>Brassicales</taxon>
        <taxon>Brassicaceae</taxon>
        <taxon>Brassiceae</taxon>
        <taxon>Brassica</taxon>
    </lineage>
</organism>
<gene>
    <name evidence="1" type="ORF">HID58_080251</name>
</gene>
<sequence>MFSSFVSLPTKVAGIKDDDRLSVTSHICIDNYFPSQLLPWCFRFFNGVSFTVYLFDDLFCYLSISSVSNGVGGYPSFAAYAQGYDVYLGNFRGLVSRDQQKHFCHKSEFFWSYSVNEHPKEDIPALIEKIHEIKTSELRLYQPNMEEVVPYKLYILSQNLGGAAILILQPAFYVNRAHIPSLEPLLSRIVPAFYIPTRFFRMLLNKLALDLHNYPAVGGLVQTLMSYVVGGVMGLPHYNMNDMAHVFFCVVLHLAQMKRSSMFKMFDYDSVEANMEVYGSPKRWILDSSMARKKDKVIRPSMFRKHYRVMRETCVVDASDNEFEYAHLDFAFSHCEELLAYVMWWLLLVEPTSNQPVHKKGMKLKNKLIHLNLIYELCKTRLL</sequence>